<reference evidence="1" key="1">
    <citation type="submission" date="2020-05" db="EMBL/GenBank/DDBJ databases">
        <title>Large-scale comparative analyses of tick genomes elucidate their genetic diversity and vector capacities.</title>
        <authorList>
            <person name="Jia N."/>
            <person name="Wang J."/>
            <person name="Shi W."/>
            <person name="Du L."/>
            <person name="Sun Y."/>
            <person name="Zhan W."/>
            <person name="Jiang J."/>
            <person name="Wang Q."/>
            <person name="Zhang B."/>
            <person name="Ji P."/>
            <person name="Sakyi L.B."/>
            <person name="Cui X."/>
            <person name="Yuan T."/>
            <person name="Jiang B."/>
            <person name="Yang W."/>
            <person name="Lam T.T.-Y."/>
            <person name="Chang Q."/>
            <person name="Ding S."/>
            <person name="Wang X."/>
            <person name="Zhu J."/>
            <person name="Ruan X."/>
            <person name="Zhao L."/>
            <person name="Wei J."/>
            <person name="Que T."/>
            <person name="Du C."/>
            <person name="Cheng J."/>
            <person name="Dai P."/>
            <person name="Han X."/>
            <person name="Huang E."/>
            <person name="Gao Y."/>
            <person name="Liu J."/>
            <person name="Shao H."/>
            <person name="Ye R."/>
            <person name="Li L."/>
            <person name="Wei W."/>
            <person name="Wang X."/>
            <person name="Wang C."/>
            <person name="Yang T."/>
            <person name="Huo Q."/>
            <person name="Li W."/>
            <person name="Guo W."/>
            <person name="Chen H."/>
            <person name="Zhou L."/>
            <person name="Ni X."/>
            <person name="Tian J."/>
            <person name="Zhou Y."/>
            <person name="Sheng Y."/>
            <person name="Liu T."/>
            <person name="Pan Y."/>
            <person name="Xia L."/>
            <person name="Li J."/>
            <person name="Zhao F."/>
            <person name="Cao W."/>
        </authorList>
    </citation>
    <scope>NUCLEOTIDE SEQUENCE</scope>
    <source>
        <strain evidence="1">Dsil-2018</strain>
    </source>
</reference>
<keyword evidence="2" id="KW-1185">Reference proteome</keyword>
<evidence type="ECO:0000313" key="2">
    <source>
        <dbReference type="Proteomes" id="UP000821865"/>
    </source>
</evidence>
<dbReference type="Proteomes" id="UP000821865">
    <property type="component" value="Chromosome 4"/>
</dbReference>
<proteinExistence type="predicted"/>
<evidence type="ECO:0000313" key="1">
    <source>
        <dbReference type="EMBL" id="KAH7954380.1"/>
    </source>
</evidence>
<organism evidence="1 2">
    <name type="scientific">Dermacentor silvarum</name>
    <name type="common">Tick</name>
    <dbReference type="NCBI Taxonomy" id="543639"/>
    <lineage>
        <taxon>Eukaryota</taxon>
        <taxon>Metazoa</taxon>
        <taxon>Ecdysozoa</taxon>
        <taxon>Arthropoda</taxon>
        <taxon>Chelicerata</taxon>
        <taxon>Arachnida</taxon>
        <taxon>Acari</taxon>
        <taxon>Parasitiformes</taxon>
        <taxon>Ixodida</taxon>
        <taxon>Ixodoidea</taxon>
        <taxon>Ixodidae</taxon>
        <taxon>Rhipicephalinae</taxon>
        <taxon>Dermacentor</taxon>
    </lineage>
</organism>
<comment type="caution">
    <text evidence="1">The sequence shown here is derived from an EMBL/GenBank/DDBJ whole genome shotgun (WGS) entry which is preliminary data.</text>
</comment>
<accession>A0ACB8CYK6</accession>
<protein>
    <submittedName>
        <fullName evidence="1">Uncharacterized protein</fullName>
    </submittedName>
</protein>
<sequence>MRCAQCLGRFRDLVAESGGPGCDVLCGRRGGLLRKLCWLLVVTLLVGQCAHECLMVFSEYAAFPVATSYSSEQGLAMAFPDVTVCNANPLRRSRLCAAQASLHGKKGSAREGPWNGTALPTPLTTT</sequence>
<gene>
    <name evidence="1" type="ORF">HPB49_018121</name>
</gene>
<name>A0ACB8CYK6_DERSI</name>
<dbReference type="EMBL" id="CM023473">
    <property type="protein sequence ID" value="KAH7954380.1"/>
    <property type="molecule type" value="Genomic_DNA"/>
</dbReference>